<accession>A0A2P2MYZ4</accession>
<reference evidence="1" key="1">
    <citation type="submission" date="2018-02" db="EMBL/GenBank/DDBJ databases">
        <title>Rhizophora mucronata_Transcriptome.</title>
        <authorList>
            <person name="Meera S.P."/>
            <person name="Sreeshan A."/>
            <person name="Augustine A."/>
        </authorList>
    </citation>
    <scope>NUCLEOTIDE SEQUENCE</scope>
    <source>
        <tissue evidence="1">Leaf</tissue>
    </source>
</reference>
<proteinExistence type="predicted"/>
<organism evidence="1">
    <name type="scientific">Rhizophora mucronata</name>
    <name type="common">Asiatic mangrove</name>
    <dbReference type="NCBI Taxonomy" id="61149"/>
    <lineage>
        <taxon>Eukaryota</taxon>
        <taxon>Viridiplantae</taxon>
        <taxon>Streptophyta</taxon>
        <taxon>Embryophyta</taxon>
        <taxon>Tracheophyta</taxon>
        <taxon>Spermatophyta</taxon>
        <taxon>Magnoliopsida</taxon>
        <taxon>eudicotyledons</taxon>
        <taxon>Gunneridae</taxon>
        <taxon>Pentapetalae</taxon>
        <taxon>rosids</taxon>
        <taxon>fabids</taxon>
        <taxon>Malpighiales</taxon>
        <taxon>Rhizophoraceae</taxon>
        <taxon>Rhizophora</taxon>
    </lineage>
</organism>
<dbReference type="EMBL" id="GGEC01054967">
    <property type="protein sequence ID" value="MBX35451.1"/>
    <property type="molecule type" value="Transcribed_RNA"/>
</dbReference>
<name>A0A2P2MYZ4_RHIMU</name>
<sequence length="28" mass="3364">MLVIVYCFCEFKNKINKIKKRGVSRRCS</sequence>
<evidence type="ECO:0000313" key="1">
    <source>
        <dbReference type="EMBL" id="MBX35451.1"/>
    </source>
</evidence>
<protein>
    <submittedName>
        <fullName evidence="1">Uncharacterized protein</fullName>
    </submittedName>
</protein>
<dbReference type="AlphaFoldDB" id="A0A2P2MYZ4"/>